<reference evidence="1" key="1">
    <citation type="submission" date="2025-08" db="UniProtKB">
        <authorList>
            <consortium name="Ensembl"/>
        </authorList>
    </citation>
    <scope>IDENTIFICATION</scope>
</reference>
<dbReference type="GeneTree" id="ENSGT01150000287278"/>
<proteinExistence type="predicted"/>
<dbReference type="Ensembl" id="ENSNNAT00000022578.1">
    <property type="protein sequence ID" value="ENSNNAP00000021532.1"/>
    <property type="gene ID" value="ENSNNAG00000014256.1"/>
</dbReference>
<name>A0A8C7E3Q1_NAJNA</name>
<reference evidence="1" key="2">
    <citation type="submission" date="2025-09" db="UniProtKB">
        <authorList>
            <consortium name="Ensembl"/>
        </authorList>
    </citation>
    <scope>IDENTIFICATION</scope>
</reference>
<dbReference type="Proteomes" id="UP000694559">
    <property type="component" value="Unplaced"/>
</dbReference>
<dbReference type="OrthoDB" id="411173at2759"/>
<sequence length="87" mass="9738">IGFLFFSAGPYMPAHSPEMAGKSTELAGRSCSNTCCQTRAVKISTDPSHPGHKLFQLLPSKRHYRALHTRTTRHKDSFFPKCHHSAK</sequence>
<evidence type="ECO:0000313" key="2">
    <source>
        <dbReference type="Proteomes" id="UP000694559"/>
    </source>
</evidence>
<dbReference type="AlphaFoldDB" id="A0A8C7E3Q1"/>
<protein>
    <submittedName>
        <fullName evidence="1">Uncharacterized protein</fullName>
    </submittedName>
</protein>
<accession>A0A8C7E3Q1</accession>
<organism evidence="1 2">
    <name type="scientific">Naja naja</name>
    <name type="common">Indian cobra</name>
    <dbReference type="NCBI Taxonomy" id="35670"/>
    <lineage>
        <taxon>Eukaryota</taxon>
        <taxon>Metazoa</taxon>
        <taxon>Chordata</taxon>
        <taxon>Craniata</taxon>
        <taxon>Vertebrata</taxon>
        <taxon>Euteleostomi</taxon>
        <taxon>Lepidosauria</taxon>
        <taxon>Squamata</taxon>
        <taxon>Bifurcata</taxon>
        <taxon>Unidentata</taxon>
        <taxon>Episquamata</taxon>
        <taxon>Toxicofera</taxon>
        <taxon>Serpentes</taxon>
        <taxon>Colubroidea</taxon>
        <taxon>Elapidae</taxon>
        <taxon>Elapinae</taxon>
        <taxon>Naja</taxon>
    </lineage>
</organism>
<evidence type="ECO:0000313" key="1">
    <source>
        <dbReference type="Ensembl" id="ENSNNAP00000021532.1"/>
    </source>
</evidence>
<keyword evidence="2" id="KW-1185">Reference proteome</keyword>